<dbReference type="EMBL" id="MU277187">
    <property type="protein sequence ID" value="KAI0068811.1"/>
    <property type="molecule type" value="Genomic_DNA"/>
</dbReference>
<reference evidence="1" key="1">
    <citation type="submission" date="2021-03" db="EMBL/GenBank/DDBJ databases">
        <authorList>
            <consortium name="DOE Joint Genome Institute"/>
            <person name="Ahrendt S."/>
            <person name="Looney B.P."/>
            <person name="Miyauchi S."/>
            <person name="Morin E."/>
            <person name="Drula E."/>
            <person name="Courty P.E."/>
            <person name="Chicoki N."/>
            <person name="Fauchery L."/>
            <person name="Kohler A."/>
            <person name="Kuo A."/>
            <person name="Labutti K."/>
            <person name="Pangilinan J."/>
            <person name="Lipzen A."/>
            <person name="Riley R."/>
            <person name="Andreopoulos W."/>
            <person name="He G."/>
            <person name="Johnson J."/>
            <person name="Barry K.W."/>
            <person name="Grigoriev I.V."/>
            <person name="Nagy L."/>
            <person name="Hibbett D."/>
            <person name="Henrissat B."/>
            <person name="Matheny P.B."/>
            <person name="Labbe J."/>
            <person name="Martin F."/>
        </authorList>
    </citation>
    <scope>NUCLEOTIDE SEQUENCE</scope>
    <source>
        <strain evidence="1">HHB10654</strain>
    </source>
</reference>
<protein>
    <submittedName>
        <fullName evidence="1">Uncharacterized protein</fullName>
    </submittedName>
</protein>
<comment type="caution">
    <text evidence="1">The sequence shown here is derived from an EMBL/GenBank/DDBJ whole genome shotgun (WGS) entry which is preliminary data.</text>
</comment>
<keyword evidence="2" id="KW-1185">Reference proteome</keyword>
<gene>
    <name evidence="1" type="ORF">BV25DRAFT_1874048</name>
</gene>
<dbReference type="Proteomes" id="UP000814140">
    <property type="component" value="Unassembled WGS sequence"/>
</dbReference>
<organism evidence="1 2">
    <name type="scientific">Artomyces pyxidatus</name>
    <dbReference type="NCBI Taxonomy" id="48021"/>
    <lineage>
        <taxon>Eukaryota</taxon>
        <taxon>Fungi</taxon>
        <taxon>Dikarya</taxon>
        <taxon>Basidiomycota</taxon>
        <taxon>Agaricomycotina</taxon>
        <taxon>Agaricomycetes</taxon>
        <taxon>Russulales</taxon>
        <taxon>Auriscalpiaceae</taxon>
        <taxon>Artomyces</taxon>
    </lineage>
</organism>
<sequence length="248" mass="28024">MDKFVTVTKPSRNTSTDSSKDKSSRTKYRYNPYGVSKSNERSFEKWKDDKRRERIIAPLKNAKEASRAIPSSSQLTRHLLNTLSEECNPITHSDSARRADHVVSLATGHQRSEMRPSRSQYFEQRNKKLQEQTVASEMKVLSNVRVYINGYLRDTTDIEMKRIVAEAGGQNLRVAAGATHILTSHQLNGTKTHKLLTTNTKVKVHVVRPEWVTDSIKAGKRLPERTYSVINDSTTRNLTDILGGSTPG</sequence>
<name>A0ACB8TKB1_9AGAM</name>
<evidence type="ECO:0000313" key="1">
    <source>
        <dbReference type="EMBL" id="KAI0068811.1"/>
    </source>
</evidence>
<reference evidence="1" key="2">
    <citation type="journal article" date="2022" name="New Phytol.">
        <title>Evolutionary transition to the ectomycorrhizal habit in the genomes of a hyperdiverse lineage of mushroom-forming fungi.</title>
        <authorList>
            <person name="Looney B."/>
            <person name="Miyauchi S."/>
            <person name="Morin E."/>
            <person name="Drula E."/>
            <person name="Courty P.E."/>
            <person name="Kohler A."/>
            <person name="Kuo A."/>
            <person name="LaButti K."/>
            <person name="Pangilinan J."/>
            <person name="Lipzen A."/>
            <person name="Riley R."/>
            <person name="Andreopoulos W."/>
            <person name="He G."/>
            <person name="Johnson J."/>
            <person name="Nolan M."/>
            <person name="Tritt A."/>
            <person name="Barry K.W."/>
            <person name="Grigoriev I.V."/>
            <person name="Nagy L.G."/>
            <person name="Hibbett D."/>
            <person name="Henrissat B."/>
            <person name="Matheny P.B."/>
            <person name="Labbe J."/>
            <person name="Martin F.M."/>
        </authorList>
    </citation>
    <scope>NUCLEOTIDE SEQUENCE</scope>
    <source>
        <strain evidence="1">HHB10654</strain>
    </source>
</reference>
<evidence type="ECO:0000313" key="2">
    <source>
        <dbReference type="Proteomes" id="UP000814140"/>
    </source>
</evidence>
<proteinExistence type="predicted"/>
<accession>A0ACB8TKB1</accession>